<keyword evidence="1" id="KW-0812">Transmembrane</keyword>
<sequence length="619" mass="69641">MKRHFASEQGYTLFLTVLISLVFIVITTSLITITMNGINKNDHREDYSQATELSEKGLAHITGEINAKLQTALGTYGLPRQEFINKLESILDSYKCNNERGVRSENNETGVYDSCIIEYVNTLLDMETGEANEVRKSVTFRSTGSADGTNKEIVNIVEIGARAEPDALNYAIGSHIACEPNKGRGNNNCLDGEGNLFLHGGVQIEGDMKVDGSLITTEYGYALLGKDEWIGSVLPSILPKSAHGNQTGFKAKLVLGDKIYKFNTVPSYNSHIKRNNSLIKNNDGFDNANYKRISNLEDAFTVPPEIVKREPVRDKIVIEDQEKLYKYGESEADKVISQSVINEGDSYKESKVFADNKNCEWNYNWFGYKNWICDNIRAHQFEGNNTFKQFATDTNLSIRNTSRQFAKTTVTNGMYVGGNLTIGNPGISTKSYRNNPDYYDKIQIQGPIYVDGDLKIIGADAELNALIYVNGDVEIQYSRINGLNKNNREKGSLIVFADGQVKISNNSLYEDEPSNIRGYFYSNDIFEMFGVGSNIRIEGGISARRIVLNAIRGRAKERRFQGSQEIYGDYYEGVSEQKKRDSRIQVIYNPDIINTYSDLKKQEPIIYTVDNPKLIERAY</sequence>
<dbReference type="OrthoDB" id="2730934at2"/>
<dbReference type="RefSeq" id="WP_115748029.1">
    <property type="nucleotide sequence ID" value="NZ_PIOD01000002.1"/>
</dbReference>
<accession>A0A3D8Q0J9</accession>
<name>A0A3D8Q0J9_9BACI</name>
<evidence type="ECO:0000313" key="2">
    <source>
        <dbReference type="EMBL" id="RDW21572.1"/>
    </source>
</evidence>
<gene>
    <name evidence="2" type="ORF">CWR45_01475</name>
</gene>
<keyword evidence="3" id="KW-1185">Reference proteome</keyword>
<comment type="caution">
    <text evidence="2">The sequence shown here is derived from an EMBL/GenBank/DDBJ whole genome shotgun (WGS) entry which is preliminary data.</text>
</comment>
<evidence type="ECO:0000313" key="3">
    <source>
        <dbReference type="Proteomes" id="UP000256520"/>
    </source>
</evidence>
<keyword evidence="1" id="KW-0472">Membrane</keyword>
<proteinExistence type="predicted"/>
<protein>
    <submittedName>
        <fullName evidence="2">Uncharacterized protein</fullName>
    </submittedName>
</protein>
<dbReference type="EMBL" id="PIOD01000002">
    <property type="protein sequence ID" value="RDW21572.1"/>
    <property type="molecule type" value="Genomic_DNA"/>
</dbReference>
<dbReference type="AlphaFoldDB" id="A0A3D8Q0J9"/>
<reference evidence="3" key="1">
    <citation type="submission" date="2017-11" db="EMBL/GenBank/DDBJ databases">
        <authorList>
            <person name="Zhu W."/>
        </authorList>
    </citation>
    <scope>NUCLEOTIDE SEQUENCE [LARGE SCALE GENOMIC DNA]</scope>
    <source>
        <strain evidence="3">CAU 1051</strain>
    </source>
</reference>
<evidence type="ECO:0000256" key="1">
    <source>
        <dbReference type="SAM" id="Phobius"/>
    </source>
</evidence>
<keyword evidence="1" id="KW-1133">Transmembrane helix</keyword>
<dbReference type="Proteomes" id="UP000256520">
    <property type="component" value="Unassembled WGS sequence"/>
</dbReference>
<feature type="transmembrane region" description="Helical" evidence="1">
    <location>
        <begin position="12"/>
        <end position="35"/>
    </location>
</feature>
<organism evidence="2 3">
    <name type="scientific">Oceanobacillus chungangensis</name>
    <dbReference type="NCBI Taxonomy" id="1229152"/>
    <lineage>
        <taxon>Bacteria</taxon>
        <taxon>Bacillati</taxon>
        <taxon>Bacillota</taxon>
        <taxon>Bacilli</taxon>
        <taxon>Bacillales</taxon>
        <taxon>Bacillaceae</taxon>
        <taxon>Oceanobacillus</taxon>
    </lineage>
</organism>